<evidence type="ECO:0000313" key="7">
    <source>
        <dbReference type="Proteomes" id="UP000469559"/>
    </source>
</evidence>
<keyword evidence="4" id="KW-0560">Oxidoreductase</keyword>
<keyword evidence="2" id="KW-0285">Flavoprotein</keyword>
<comment type="similarity">
    <text evidence="1">Belongs to the oxygen-dependent FAD-linked oxidoreductase family.</text>
</comment>
<evidence type="ECO:0000259" key="5">
    <source>
        <dbReference type="PROSITE" id="PS51387"/>
    </source>
</evidence>
<proteinExistence type="inferred from homology"/>
<evidence type="ECO:0000256" key="2">
    <source>
        <dbReference type="ARBA" id="ARBA00022630"/>
    </source>
</evidence>
<gene>
    <name evidence="6" type="primary">sol5_8</name>
    <name evidence="6" type="ORF">LARI1_G005275</name>
</gene>
<evidence type="ECO:0000313" key="6">
    <source>
        <dbReference type="EMBL" id="TVY16612.1"/>
    </source>
</evidence>
<evidence type="ECO:0000256" key="3">
    <source>
        <dbReference type="ARBA" id="ARBA00022827"/>
    </source>
</evidence>
<accession>A0A8T9BED5</accession>
<dbReference type="AlphaFoldDB" id="A0A8T9BED5"/>
<dbReference type="Proteomes" id="UP000469559">
    <property type="component" value="Unassembled WGS sequence"/>
</dbReference>
<dbReference type="PROSITE" id="PS51387">
    <property type="entry name" value="FAD_PCMH"/>
    <property type="match status" value="1"/>
</dbReference>
<comment type="caution">
    <text evidence="6">The sequence shown here is derived from an EMBL/GenBank/DDBJ whole genome shotgun (WGS) entry which is preliminary data.</text>
</comment>
<dbReference type="EMBL" id="QGMF01000345">
    <property type="protein sequence ID" value="TVY16612.1"/>
    <property type="molecule type" value="Genomic_DNA"/>
</dbReference>
<reference evidence="6 7" key="1">
    <citation type="submission" date="2018-05" db="EMBL/GenBank/DDBJ databases">
        <title>Whole genome sequencing for identification of molecular markers to develop diagnostic detection tools for the regulated plant pathogen Lachnellula willkommii.</title>
        <authorList>
            <person name="Giroux E."/>
            <person name="Bilodeau G."/>
        </authorList>
    </citation>
    <scope>NUCLEOTIDE SEQUENCE [LARGE SCALE GENOMIC DNA]</scope>
    <source>
        <strain evidence="6 7">CBS 203.66</strain>
    </source>
</reference>
<keyword evidence="7" id="KW-1185">Reference proteome</keyword>
<dbReference type="InterPro" id="IPR016169">
    <property type="entry name" value="FAD-bd_PCMH_sub2"/>
</dbReference>
<protein>
    <submittedName>
        <fullName evidence="6">Bifunctional solanapyrone synthase</fullName>
    </submittedName>
</protein>
<dbReference type="OrthoDB" id="2151789at2759"/>
<dbReference type="GO" id="GO:0071949">
    <property type="term" value="F:FAD binding"/>
    <property type="evidence" value="ECO:0007669"/>
    <property type="project" value="InterPro"/>
</dbReference>
<feature type="domain" description="FAD-binding PCMH-type" evidence="5">
    <location>
        <begin position="44"/>
        <end position="217"/>
    </location>
</feature>
<dbReference type="Pfam" id="PF01565">
    <property type="entry name" value="FAD_binding_4"/>
    <property type="match status" value="1"/>
</dbReference>
<evidence type="ECO:0000256" key="1">
    <source>
        <dbReference type="ARBA" id="ARBA00005466"/>
    </source>
</evidence>
<dbReference type="SUPFAM" id="SSF56176">
    <property type="entry name" value="FAD-binding/transporter-associated domain-like"/>
    <property type="match status" value="1"/>
</dbReference>
<sequence>MVNGTSAAAVCCSTLSLLLKEQIAFPGSQPYTDSLGSYFSLQEANVKPTCIASPQNIQDVSTIVHALTNPIAPCHFAIRSGGHSSFAGAANVQDGVTIDLRGLNSIEINPDGPLVSVGVGASWGSVYTQLDHYNLSVAGARAFSVGVGGLSIGGGISYFAPRYGWTCDTVMNYVIILANGSIINANQHENPDLLWALRGGTNNFGIVVRVDLQIFQQGDIWGGVVYHALSTASQQIEAISEFNNGTYDDYSSLVSSFAYSGAAETSFVINNMEYTKALANPPAFQNFSSIPFLQSTMRITNVTDLVTETETLQVSGFRQASATLTIQSTLEALNAIVKAWNASVPLVQDIPGIVWGIAFESLPSAIYGRHAEINALGLTERNDTSLMIVLLSITWNEADDDDRIDKEAKELIGTLEQELGSLGVLDPFVYLNYAASWQKPISSYGEANVKRLHGIQEEYDPHRVFTDYVSGGFKLGD</sequence>
<dbReference type="InterPro" id="IPR016166">
    <property type="entry name" value="FAD-bd_PCMH"/>
</dbReference>
<dbReference type="GO" id="GO:0016491">
    <property type="term" value="F:oxidoreductase activity"/>
    <property type="evidence" value="ECO:0007669"/>
    <property type="project" value="UniProtKB-KW"/>
</dbReference>
<dbReference type="InterPro" id="IPR050416">
    <property type="entry name" value="FAD-linked_Oxidoreductase"/>
</dbReference>
<dbReference type="InterPro" id="IPR006094">
    <property type="entry name" value="Oxid_FAD_bind_N"/>
</dbReference>
<dbReference type="InterPro" id="IPR036318">
    <property type="entry name" value="FAD-bd_PCMH-like_sf"/>
</dbReference>
<dbReference type="Gene3D" id="3.30.465.10">
    <property type="match status" value="1"/>
</dbReference>
<dbReference type="PANTHER" id="PTHR42973">
    <property type="entry name" value="BINDING OXIDOREDUCTASE, PUTATIVE (AFU_ORTHOLOGUE AFUA_1G17690)-RELATED"/>
    <property type="match status" value="1"/>
</dbReference>
<dbReference type="PANTHER" id="PTHR42973:SF22">
    <property type="entry name" value="FAD-BINDING PCMH-TYPE DOMAIN-CONTAINING PROTEIN-RELATED"/>
    <property type="match status" value="1"/>
</dbReference>
<evidence type="ECO:0000256" key="4">
    <source>
        <dbReference type="ARBA" id="ARBA00023002"/>
    </source>
</evidence>
<keyword evidence="3" id="KW-0274">FAD</keyword>
<organism evidence="6 7">
    <name type="scientific">Lachnellula arida</name>
    <dbReference type="NCBI Taxonomy" id="1316785"/>
    <lineage>
        <taxon>Eukaryota</taxon>
        <taxon>Fungi</taxon>
        <taxon>Dikarya</taxon>
        <taxon>Ascomycota</taxon>
        <taxon>Pezizomycotina</taxon>
        <taxon>Leotiomycetes</taxon>
        <taxon>Helotiales</taxon>
        <taxon>Lachnaceae</taxon>
        <taxon>Lachnellula</taxon>
    </lineage>
</organism>
<name>A0A8T9BED5_9HELO</name>